<dbReference type="PRINTS" id="PR00032">
    <property type="entry name" value="HTHARAC"/>
</dbReference>
<accession>A0A0N0C4Q5</accession>
<sequence>MISVLIVDDEYEIREGLRKRFPWHEYGIGTVRSASDGDEALQIAQEYKPDLIITDIKMNRMSGLELLSELQMTEPKDWKAILISGYDDFSLVKQAIHLGAIDYILKPINMDEMERIVRKATDYIKQERLEQQNKTNIAYQVQFAVPILQEELLREVVENEFNPYRETRIIHRLNSLHLDWMKESPLLLMVVEGDDLKALVNMQVLTDEKELVLFGIGNVISQTLAEELCVPAALFRDSMERWVAVISCLDQEILELCKSVAEICLQRINQFVKVKASIAVSPVPKELKHLNALYVECGESLEQKVIYGGNRLFTESVDGMDTENEKMSIREPAAVLDLVRYGTETDITESMKGFEDMVKSWELLSLKDIQQQIFQWLMGIYRTAAAAGWPDRSWERDPIGLWERLEQYDTLESLKKHVEKSLQFLASDFHKMDTSSSRIVQEAAKLIRTRYSENLSLQYVASMVHVTPIWLSKLYKKETGHTFLEDLTSIRMIRAKELLGDIKYKIYHVSYEVGYKDPVHFSKLFKKHVGVTPKEFRRLRGILDD</sequence>
<dbReference type="Pfam" id="PF12833">
    <property type="entry name" value="HTH_18"/>
    <property type="match status" value="1"/>
</dbReference>
<dbReference type="EMBL" id="LITU01000055">
    <property type="protein sequence ID" value="KOY16131.1"/>
    <property type="molecule type" value="Genomic_DNA"/>
</dbReference>
<keyword evidence="4" id="KW-0902">Two-component regulatory system</keyword>
<dbReference type="InterPro" id="IPR051552">
    <property type="entry name" value="HptR"/>
</dbReference>
<dbReference type="InterPro" id="IPR018060">
    <property type="entry name" value="HTH_AraC"/>
</dbReference>
<evidence type="ECO:0000259" key="9">
    <source>
        <dbReference type="PROSITE" id="PS01124"/>
    </source>
</evidence>
<evidence type="ECO:0000313" key="12">
    <source>
        <dbReference type="Proteomes" id="UP000037688"/>
    </source>
</evidence>
<keyword evidence="6" id="KW-0238">DNA-binding</keyword>
<evidence type="ECO:0000256" key="5">
    <source>
        <dbReference type="ARBA" id="ARBA00023015"/>
    </source>
</evidence>
<dbReference type="RefSeq" id="WP_053781068.1">
    <property type="nucleotide sequence ID" value="NZ_LITU01000055.1"/>
</dbReference>
<keyword evidence="7" id="KW-0804">Transcription</keyword>
<dbReference type="SMART" id="SM00342">
    <property type="entry name" value="HTH_ARAC"/>
    <property type="match status" value="1"/>
</dbReference>
<comment type="subcellular location">
    <subcellularLocation>
        <location evidence="1">Cytoplasm</location>
    </subcellularLocation>
</comment>
<keyword evidence="3 8" id="KW-0597">Phosphoprotein</keyword>
<evidence type="ECO:0000256" key="7">
    <source>
        <dbReference type="ARBA" id="ARBA00023163"/>
    </source>
</evidence>
<dbReference type="InterPro" id="IPR001789">
    <property type="entry name" value="Sig_transdc_resp-reg_receiver"/>
</dbReference>
<protein>
    <submittedName>
        <fullName evidence="11">AraC family transcriptional regulator</fullName>
    </submittedName>
</protein>
<dbReference type="SUPFAM" id="SSF46689">
    <property type="entry name" value="Homeodomain-like"/>
    <property type="match status" value="1"/>
</dbReference>
<dbReference type="Gene3D" id="1.10.10.60">
    <property type="entry name" value="Homeodomain-like"/>
    <property type="match status" value="2"/>
</dbReference>
<evidence type="ECO:0000313" key="11">
    <source>
        <dbReference type="EMBL" id="KOY16131.1"/>
    </source>
</evidence>
<dbReference type="CDD" id="cd17536">
    <property type="entry name" value="REC_YesN-like"/>
    <property type="match status" value="1"/>
</dbReference>
<evidence type="ECO:0000256" key="4">
    <source>
        <dbReference type="ARBA" id="ARBA00023012"/>
    </source>
</evidence>
<feature type="modified residue" description="4-aspartylphosphate" evidence="8">
    <location>
        <position position="55"/>
    </location>
</feature>
<organism evidence="11 12">
    <name type="scientific">Paenibacillus xylanivorans</name>
    <dbReference type="NCBI Taxonomy" id="1705561"/>
    <lineage>
        <taxon>Bacteria</taxon>
        <taxon>Bacillati</taxon>
        <taxon>Bacillota</taxon>
        <taxon>Bacilli</taxon>
        <taxon>Bacillales</taxon>
        <taxon>Paenibacillaceae</taxon>
        <taxon>Paenibacillus</taxon>
    </lineage>
</organism>
<dbReference type="PROSITE" id="PS50110">
    <property type="entry name" value="RESPONSE_REGULATORY"/>
    <property type="match status" value="1"/>
</dbReference>
<reference evidence="11 12" key="1">
    <citation type="submission" date="2015-08" db="EMBL/GenBank/DDBJ databases">
        <title>Draft genome sequence of cellulolytic and xylanolytic Paenibacillus sp. A59, isolated from a decaying forest soil from Patagonia, Argentina.</title>
        <authorList>
            <person name="Ghio S."/>
            <person name="Caceres A.M."/>
            <person name="Talia P."/>
            <person name="Grasso D."/>
            <person name="Campos E."/>
        </authorList>
    </citation>
    <scope>NUCLEOTIDE SEQUENCE [LARGE SCALE GENOMIC DNA]</scope>
    <source>
        <strain evidence="11 12">A59</strain>
    </source>
</reference>
<evidence type="ECO:0000256" key="1">
    <source>
        <dbReference type="ARBA" id="ARBA00004496"/>
    </source>
</evidence>
<keyword evidence="2" id="KW-0963">Cytoplasm</keyword>
<dbReference type="Gene3D" id="3.40.50.2300">
    <property type="match status" value="1"/>
</dbReference>
<feature type="domain" description="HTH araC/xylS-type" evidence="9">
    <location>
        <begin position="441"/>
        <end position="539"/>
    </location>
</feature>
<keyword evidence="5" id="KW-0805">Transcription regulation</keyword>
<dbReference type="GO" id="GO:0043565">
    <property type="term" value="F:sequence-specific DNA binding"/>
    <property type="evidence" value="ECO:0007669"/>
    <property type="project" value="InterPro"/>
</dbReference>
<evidence type="ECO:0000256" key="8">
    <source>
        <dbReference type="PROSITE-ProRule" id="PRU00169"/>
    </source>
</evidence>
<dbReference type="AlphaFoldDB" id="A0A0N0C4Q5"/>
<comment type="caution">
    <text evidence="11">The sequence shown here is derived from an EMBL/GenBank/DDBJ whole genome shotgun (WGS) entry which is preliminary data.</text>
</comment>
<name>A0A0N0C4Q5_9BACL</name>
<dbReference type="Pfam" id="PF00072">
    <property type="entry name" value="Response_reg"/>
    <property type="match status" value="1"/>
</dbReference>
<keyword evidence="12" id="KW-1185">Reference proteome</keyword>
<dbReference type="PANTHER" id="PTHR42713">
    <property type="entry name" value="HISTIDINE KINASE-RELATED"/>
    <property type="match status" value="1"/>
</dbReference>
<evidence type="ECO:0000256" key="3">
    <source>
        <dbReference type="ARBA" id="ARBA00022553"/>
    </source>
</evidence>
<proteinExistence type="predicted"/>
<dbReference type="PROSITE" id="PS01124">
    <property type="entry name" value="HTH_ARAC_FAMILY_2"/>
    <property type="match status" value="1"/>
</dbReference>
<feature type="domain" description="Response regulatory" evidence="10">
    <location>
        <begin position="3"/>
        <end position="121"/>
    </location>
</feature>
<evidence type="ECO:0000256" key="6">
    <source>
        <dbReference type="ARBA" id="ARBA00023125"/>
    </source>
</evidence>
<dbReference type="InterPro" id="IPR009057">
    <property type="entry name" value="Homeodomain-like_sf"/>
</dbReference>
<dbReference type="GO" id="GO:0003700">
    <property type="term" value="F:DNA-binding transcription factor activity"/>
    <property type="evidence" value="ECO:0007669"/>
    <property type="project" value="InterPro"/>
</dbReference>
<dbReference type="GO" id="GO:0005737">
    <property type="term" value="C:cytoplasm"/>
    <property type="evidence" value="ECO:0007669"/>
    <property type="project" value="UniProtKB-SubCell"/>
</dbReference>
<gene>
    <name evidence="11" type="ORF">AMS66_12225</name>
</gene>
<dbReference type="SMART" id="SM00448">
    <property type="entry name" value="REC"/>
    <property type="match status" value="1"/>
</dbReference>
<dbReference type="Proteomes" id="UP000037688">
    <property type="component" value="Unassembled WGS sequence"/>
</dbReference>
<dbReference type="PATRIC" id="fig|1705561.3.peg.2337"/>
<dbReference type="InterPro" id="IPR020449">
    <property type="entry name" value="Tscrpt_reg_AraC-type_HTH"/>
</dbReference>
<dbReference type="InterPro" id="IPR011006">
    <property type="entry name" value="CheY-like_superfamily"/>
</dbReference>
<evidence type="ECO:0000256" key="2">
    <source>
        <dbReference type="ARBA" id="ARBA00022490"/>
    </source>
</evidence>
<dbReference type="OrthoDB" id="9794370at2"/>
<dbReference type="GO" id="GO:0000160">
    <property type="term" value="P:phosphorelay signal transduction system"/>
    <property type="evidence" value="ECO:0007669"/>
    <property type="project" value="UniProtKB-KW"/>
</dbReference>
<dbReference type="PANTHER" id="PTHR42713:SF3">
    <property type="entry name" value="TRANSCRIPTIONAL REGULATORY PROTEIN HPTR"/>
    <property type="match status" value="1"/>
</dbReference>
<dbReference type="SUPFAM" id="SSF52172">
    <property type="entry name" value="CheY-like"/>
    <property type="match status" value="1"/>
</dbReference>
<evidence type="ECO:0000259" key="10">
    <source>
        <dbReference type="PROSITE" id="PS50110"/>
    </source>
</evidence>